<evidence type="ECO:0000313" key="2">
    <source>
        <dbReference type="Proteomes" id="UP001500729"/>
    </source>
</evidence>
<dbReference type="Gene3D" id="3.40.50.720">
    <property type="entry name" value="NAD(P)-binding Rossmann-like Domain"/>
    <property type="match status" value="1"/>
</dbReference>
<name>A0ABN1D5H1_SACER</name>
<dbReference type="InterPro" id="IPR014729">
    <property type="entry name" value="Rossmann-like_a/b/a_fold"/>
</dbReference>
<gene>
    <name evidence="1" type="ORF">GCM10009533_37000</name>
</gene>
<sequence length="273" mass="29090">MVAVDRCADDNRVSYPLATREELAALVEEFPGAVADVVADVQDRTTLADAVAVAEYRFGGVDAAVAAAAVMAGGQMLWEEDHDEWHALFPVCVDEVANLGKVRCTCPDRVRRPGPGTVPAFLAAEFGAVQAFGVVRGQEGGGELLVHRRLDHGRREALRLATPAVVSVEAAGVRPRRAALPEVRAARRREIAVVDAPSADEAPARVLSRDPLRPRTHALAPPAGTRPRERLAQLTGASTSAPARVVGRMPASEAVDELGYLRERACHPEGSRP</sequence>
<evidence type="ECO:0000313" key="1">
    <source>
        <dbReference type="EMBL" id="GAA0534466.1"/>
    </source>
</evidence>
<accession>A0ABN1D5H1</accession>
<reference evidence="1 2" key="1">
    <citation type="journal article" date="2019" name="Int. J. Syst. Evol. Microbiol.">
        <title>The Global Catalogue of Microorganisms (GCM) 10K type strain sequencing project: providing services to taxonomists for standard genome sequencing and annotation.</title>
        <authorList>
            <consortium name="The Broad Institute Genomics Platform"/>
            <consortium name="The Broad Institute Genome Sequencing Center for Infectious Disease"/>
            <person name="Wu L."/>
            <person name="Ma J."/>
        </authorList>
    </citation>
    <scope>NUCLEOTIDE SEQUENCE [LARGE SCALE GENOMIC DNA]</scope>
    <source>
        <strain evidence="1 2">JCM 10303</strain>
    </source>
</reference>
<proteinExistence type="predicted"/>
<protein>
    <submittedName>
        <fullName evidence="1">Uncharacterized protein</fullName>
    </submittedName>
</protein>
<dbReference type="SUPFAM" id="SSF52402">
    <property type="entry name" value="Adenine nucleotide alpha hydrolases-like"/>
    <property type="match status" value="1"/>
</dbReference>
<dbReference type="Gene3D" id="3.40.50.620">
    <property type="entry name" value="HUPs"/>
    <property type="match status" value="1"/>
</dbReference>
<dbReference type="SUPFAM" id="SSF51735">
    <property type="entry name" value="NAD(P)-binding Rossmann-fold domains"/>
    <property type="match status" value="1"/>
</dbReference>
<dbReference type="EMBL" id="BAAAGS010000023">
    <property type="protein sequence ID" value="GAA0534466.1"/>
    <property type="molecule type" value="Genomic_DNA"/>
</dbReference>
<organism evidence="1 2">
    <name type="scientific">Saccharopolyspora erythraea</name>
    <name type="common">Streptomyces erythraeus</name>
    <dbReference type="NCBI Taxonomy" id="1836"/>
    <lineage>
        <taxon>Bacteria</taxon>
        <taxon>Bacillati</taxon>
        <taxon>Actinomycetota</taxon>
        <taxon>Actinomycetes</taxon>
        <taxon>Pseudonocardiales</taxon>
        <taxon>Pseudonocardiaceae</taxon>
        <taxon>Saccharopolyspora</taxon>
    </lineage>
</organism>
<keyword evidence="2" id="KW-1185">Reference proteome</keyword>
<dbReference type="InterPro" id="IPR036291">
    <property type="entry name" value="NAD(P)-bd_dom_sf"/>
</dbReference>
<dbReference type="Proteomes" id="UP001500729">
    <property type="component" value="Unassembled WGS sequence"/>
</dbReference>
<comment type="caution">
    <text evidence="1">The sequence shown here is derived from an EMBL/GenBank/DDBJ whole genome shotgun (WGS) entry which is preliminary data.</text>
</comment>